<comment type="caution">
    <text evidence="1">The sequence shown here is derived from an EMBL/GenBank/DDBJ whole genome shotgun (WGS) entry which is preliminary data.</text>
</comment>
<dbReference type="Proteomes" id="UP001454036">
    <property type="component" value="Unassembled WGS sequence"/>
</dbReference>
<protein>
    <submittedName>
        <fullName evidence="1">Uncharacterized protein</fullName>
    </submittedName>
</protein>
<dbReference type="EMBL" id="BAABME010031316">
    <property type="protein sequence ID" value="GAA0145258.1"/>
    <property type="molecule type" value="Genomic_DNA"/>
</dbReference>
<evidence type="ECO:0000313" key="1">
    <source>
        <dbReference type="EMBL" id="GAA0145258.1"/>
    </source>
</evidence>
<reference evidence="1 2" key="1">
    <citation type="submission" date="2024-01" db="EMBL/GenBank/DDBJ databases">
        <title>The complete chloroplast genome sequence of Lithospermum erythrorhizon: insights into the phylogenetic relationship among Boraginaceae species and the maternal lineages of purple gromwells.</title>
        <authorList>
            <person name="Okada T."/>
            <person name="Watanabe K."/>
        </authorList>
    </citation>
    <scope>NUCLEOTIDE SEQUENCE [LARGE SCALE GENOMIC DNA]</scope>
</reference>
<keyword evidence="2" id="KW-1185">Reference proteome</keyword>
<proteinExistence type="predicted"/>
<dbReference type="PANTHER" id="PTHR10775">
    <property type="entry name" value="OS08G0208400 PROTEIN"/>
    <property type="match status" value="1"/>
</dbReference>
<organism evidence="1 2">
    <name type="scientific">Lithospermum erythrorhizon</name>
    <name type="common">Purple gromwell</name>
    <name type="synonym">Lithospermum officinale var. erythrorhizon</name>
    <dbReference type="NCBI Taxonomy" id="34254"/>
    <lineage>
        <taxon>Eukaryota</taxon>
        <taxon>Viridiplantae</taxon>
        <taxon>Streptophyta</taxon>
        <taxon>Embryophyta</taxon>
        <taxon>Tracheophyta</taxon>
        <taxon>Spermatophyta</taxon>
        <taxon>Magnoliopsida</taxon>
        <taxon>eudicotyledons</taxon>
        <taxon>Gunneridae</taxon>
        <taxon>Pentapetalae</taxon>
        <taxon>asterids</taxon>
        <taxon>lamiids</taxon>
        <taxon>Boraginales</taxon>
        <taxon>Boraginaceae</taxon>
        <taxon>Boraginoideae</taxon>
        <taxon>Lithospermeae</taxon>
        <taxon>Lithospermum</taxon>
    </lineage>
</organism>
<sequence>MGKIIVGLTVIIHSYMITMNIKLNLADSRKVELSLQGCNWRGKLERSLFDMVSYLDTDVFGSFKQAEHRTLGYFQTHNWKKKNIFWELPYWPKLKIKHKIDFMHNEKNNGENYFFTTMDVKGNTKDTESSREDLEAHTYRTSLFVTRKNGKSPKPNASYTLTRKQQQVVPTLLRKLKRPDGFATKFARSSSSAKFTGFKSHDMHIIVQILIPVAFRHLLPKPILETLTESCHFFRDISSSTLQADQVRRLGRNIV</sequence>
<dbReference type="PANTHER" id="PTHR10775:SF185">
    <property type="entry name" value="OS08G0208400 PROTEIN"/>
    <property type="match status" value="1"/>
</dbReference>
<accession>A0AAV3P230</accession>
<name>A0AAV3P230_LITER</name>
<gene>
    <name evidence="1" type="ORF">LIER_42851</name>
</gene>
<evidence type="ECO:0000313" key="2">
    <source>
        <dbReference type="Proteomes" id="UP001454036"/>
    </source>
</evidence>
<dbReference type="AlphaFoldDB" id="A0AAV3P230"/>